<protein>
    <submittedName>
        <fullName evidence="2">Uncharacterized protein</fullName>
    </submittedName>
</protein>
<feature type="region of interest" description="Disordered" evidence="1">
    <location>
        <begin position="1"/>
        <end position="37"/>
    </location>
</feature>
<feature type="non-terminal residue" evidence="2">
    <location>
        <position position="37"/>
    </location>
</feature>
<accession>A0A6J4HCJ3</accession>
<sequence>GLARHLRGVEPGNRCSGLRRRRWPEKESRQVVGRTPL</sequence>
<evidence type="ECO:0000256" key="1">
    <source>
        <dbReference type="SAM" id="MobiDB-lite"/>
    </source>
</evidence>
<feature type="non-terminal residue" evidence="2">
    <location>
        <position position="1"/>
    </location>
</feature>
<organism evidence="2">
    <name type="scientific">uncultured Acidimicrobiales bacterium</name>
    <dbReference type="NCBI Taxonomy" id="310071"/>
    <lineage>
        <taxon>Bacteria</taxon>
        <taxon>Bacillati</taxon>
        <taxon>Actinomycetota</taxon>
        <taxon>Acidimicrobiia</taxon>
        <taxon>Acidimicrobiales</taxon>
        <taxon>environmental samples</taxon>
    </lineage>
</organism>
<reference evidence="2" key="1">
    <citation type="submission" date="2020-02" db="EMBL/GenBank/DDBJ databases">
        <authorList>
            <person name="Meier V. D."/>
        </authorList>
    </citation>
    <scope>NUCLEOTIDE SEQUENCE</scope>
    <source>
        <strain evidence="2">AVDCRST_MAG20</strain>
    </source>
</reference>
<name>A0A6J4HCJ3_9ACTN</name>
<gene>
    <name evidence="2" type="ORF">AVDCRST_MAG20-674</name>
</gene>
<evidence type="ECO:0000313" key="2">
    <source>
        <dbReference type="EMBL" id="CAA9219846.1"/>
    </source>
</evidence>
<dbReference type="EMBL" id="CADCSY010000027">
    <property type="protein sequence ID" value="CAA9219846.1"/>
    <property type="molecule type" value="Genomic_DNA"/>
</dbReference>
<proteinExistence type="predicted"/>
<dbReference type="AlphaFoldDB" id="A0A6J4HCJ3"/>